<organism evidence="2 3">
    <name type="scientific">Egibacter rhizosphaerae</name>
    <dbReference type="NCBI Taxonomy" id="1670831"/>
    <lineage>
        <taxon>Bacteria</taxon>
        <taxon>Bacillati</taxon>
        <taxon>Actinomycetota</taxon>
        <taxon>Nitriliruptoria</taxon>
        <taxon>Egibacterales</taxon>
        <taxon>Egibacteraceae</taxon>
        <taxon>Egibacter</taxon>
    </lineage>
</organism>
<keyword evidence="3" id="KW-1185">Reference proteome</keyword>
<protein>
    <submittedName>
        <fullName evidence="2">Uncharacterized protein</fullName>
    </submittedName>
</protein>
<dbReference type="RefSeq" id="WP_131153490.1">
    <property type="nucleotide sequence ID" value="NZ_CP036402.1"/>
</dbReference>
<dbReference type="AlphaFoldDB" id="A0A411YBE6"/>
<name>A0A411YBE6_9ACTN</name>
<accession>A0A411YBE6</accession>
<feature type="transmembrane region" description="Helical" evidence="1">
    <location>
        <begin position="35"/>
        <end position="57"/>
    </location>
</feature>
<evidence type="ECO:0000313" key="2">
    <source>
        <dbReference type="EMBL" id="QBI18492.1"/>
    </source>
</evidence>
<keyword evidence="1" id="KW-1133">Transmembrane helix</keyword>
<dbReference type="Proteomes" id="UP000291469">
    <property type="component" value="Chromosome"/>
</dbReference>
<reference evidence="2 3" key="1">
    <citation type="submission" date="2019-01" db="EMBL/GenBank/DDBJ databases">
        <title>Egibacter rhizosphaerae EGI 80759T.</title>
        <authorList>
            <person name="Chen D.-D."/>
            <person name="Tian Y."/>
            <person name="Jiao J.-Y."/>
            <person name="Zhang X.-T."/>
            <person name="Zhang Y.-G."/>
            <person name="Zhang Y."/>
            <person name="Xiao M."/>
            <person name="Shu W.-S."/>
            <person name="Li W.-J."/>
        </authorList>
    </citation>
    <scope>NUCLEOTIDE SEQUENCE [LARGE SCALE GENOMIC DNA]</scope>
    <source>
        <strain evidence="2 3">EGI 80759</strain>
    </source>
</reference>
<evidence type="ECO:0000256" key="1">
    <source>
        <dbReference type="SAM" id="Phobius"/>
    </source>
</evidence>
<keyword evidence="1" id="KW-0472">Membrane</keyword>
<proteinExistence type="predicted"/>
<evidence type="ECO:0000313" key="3">
    <source>
        <dbReference type="Proteomes" id="UP000291469"/>
    </source>
</evidence>
<gene>
    <name evidence="2" type="ORF">ER308_02190</name>
</gene>
<keyword evidence="1" id="KW-0812">Transmembrane</keyword>
<dbReference type="KEGG" id="erz:ER308_02190"/>
<sequence>MNASKTFLALFIGMTLTGAAIILLIPSLFEPHEPYLVWAIGILGGLFVVLAVGVLYLRPAKPPPPEQNAGE</sequence>
<feature type="transmembrane region" description="Helical" evidence="1">
    <location>
        <begin position="7"/>
        <end position="29"/>
    </location>
</feature>
<dbReference type="EMBL" id="CP036402">
    <property type="protein sequence ID" value="QBI18492.1"/>
    <property type="molecule type" value="Genomic_DNA"/>
</dbReference>